<dbReference type="STRING" id="640132.Srot_0946"/>
<keyword evidence="7 10" id="KW-0067">ATP-binding</keyword>
<keyword evidence="5 10" id="KW-0819">tRNA processing</keyword>
<gene>
    <name evidence="10" type="primary">miaA</name>
    <name evidence="14" type="ordered locus">Srot_0946</name>
</gene>
<dbReference type="Gene3D" id="3.40.50.300">
    <property type="entry name" value="P-loop containing nucleotide triphosphate hydrolases"/>
    <property type="match status" value="1"/>
</dbReference>
<keyword evidence="6 10" id="KW-0547">Nucleotide-binding</keyword>
<name>D6ZEP5_SEGRD</name>
<dbReference type="AlphaFoldDB" id="D6ZEP5"/>
<dbReference type="InterPro" id="IPR027417">
    <property type="entry name" value="P-loop_NTPase"/>
</dbReference>
<organism evidence="14 15">
    <name type="scientific">Segniliparus rotundus (strain ATCC BAA-972 / CDC 1076 / CIP 108378 / DSM 44985 / JCM 13578)</name>
    <dbReference type="NCBI Taxonomy" id="640132"/>
    <lineage>
        <taxon>Bacteria</taxon>
        <taxon>Bacillati</taxon>
        <taxon>Actinomycetota</taxon>
        <taxon>Actinomycetes</taxon>
        <taxon>Mycobacteriales</taxon>
        <taxon>Segniliparaceae</taxon>
        <taxon>Segniliparus</taxon>
    </lineage>
</organism>
<evidence type="ECO:0000256" key="10">
    <source>
        <dbReference type="HAMAP-Rule" id="MF_00185"/>
    </source>
</evidence>
<dbReference type="EC" id="2.5.1.75" evidence="10"/>
<evidence type="ECO:0000256" key="5">
    <source>
        <dbReference type="ARBA" id="ARBA00022694"/>
    </source>
</evidence>
<dbReference type="EMBL" id="CP001958">
    <property type="protein sequence ID" value="ADG97419.1"/>
    <property type="molecule type" value="Genomic_DNA"/>
</dbReference>
<dbReference type="KEGG" id="srt:Srot_0946"/>
<dbReference type="OrthoDB" id="9776390at2"/>
<dbReference type="HOGENOM" id="CLU_032616_0_1_11"/>
<dbReference type="RefSeq" id="WP_013137875.1">
    <property type="nucleotide sequence ID" value="NC_014168.1"/>
</dbReference>
<evidence type="ECO:0000313" key="15">
    <source>
        <dbReference type="Proteomes" id="UP000002247"/>
    </source>
</evidence>
<evidence type="ECO:0000256" key="4">
    <source>
        <dbReference type="ARBA" id="ARBA00022679"/>
    </source>
</evidence>
<evidence type="ECO:0000256" key="6">
    <source>
        <dbReference type="ARBA" id="ARBA00022741"/>
    </source>
</evidence>
<evidence type="ECO:0000256" key="9">
    <source>
        <dbReference type="ARBA" id="ARBA00049563"/>
    </source>
</evidence>
<evidence type="ECO:0000256" key="13">
    <source>
        <dbReference type="RuleBase" id="RU003785"/>
    </source>
</evidence>
<reference evidence="14 15" key="1">
    <citation type="journal article" date="2010" name="Stand. Genomic Sci.">
        <title>Complete genome sequence of Segniliparus rotundus type strain (CDC 1076).</title>
        <authorList>
            <person name="Sikorski J."/>
            <person name="Lapidus A."/>
            <person name="Copeland A."/>
            <person name="Misra M."/>
            <person name="Glavina Del Rio T."/>
            <person name="Nolan M."/>
            <person name="Lucas S."/>
            <person name="Chen F."/>
            <person name="Tice H."/>
            <person name="Cheng J.F."/>
            <person name="Jando M."/>
            <person name="Schneider S."/>
            <person name="Bruce D."/>
            <person name="Goodwin L."/>
            <person name="Pitluck S."/>
            <person name="Liolios K."/>
            <person name="Mikhailova N."/>
            <person name="Pati A."/>
            <person name="Ivanova N."/>
            <person name="Mavromatis K."/>
            <person name="Chen A."/>
            <person name="Palaniappan K."/>
            <person name="Chertkov O."/>
            <person name="Land M."/>
            <person name="Hauser L."/>
            <person name="Chang Y.J."/>
            <person name="Jeffries C.D."/>
            <person name="Brettin T."/>
            <person name="Detter J.C."/>
            <person name="Han C."/>
            <person name="Rohde M."/>
            <person name="Goker M."/>
            <person name="Bristow J."/>
            <person name="Eisen J.A."/>
            <person name="Markowitz V."/>
            <person name="Hugenholtz P."/>
            <person name="Kyrpides N.C."/>
            <person name="Klenk H.P."/>
        </authorList>
    </citation>
    <scope>NUCLEOTIDE SEQUENCE [LARGE SCALE GENOMIC DNA]</scope>
    <source>
        <strain evidence="15">ATCC BAA-972 / CDC 1076 / CIP 108378 / DSM 44985 / JCM 13578</strain>
    </source>
</reference>
<protein>
    <recommendedName>
        <fullName evidence="10">tRNA dimethylallyltransferase</fullName>
        <ecNumber evidence="10">2.5.1.75</ecNumber>
    </recommendedName>
    <alternativeName>
        <fullName evidence="10">Dimethylallyl diphosphate:tRNA dimethylallyltransferase</fullName>
        <shortName evidence="10">DMAPP:tRNA dimethylallyltransferase</shortName>
        <shortName evidence="10">DMATase</shortName>
    </alternativeName>
    <alternativeName>
        <fullName evidence="10">Isopentenyl-diphosphate:tRNA isopentenyltransferase</fullName>
        <shortName evidence="10">IPP transferase</shortName>
        <shortName evidence="10">IPPT</shortName>
        <shortName evidence="10">IPTase</shortName>
    </alternativeName>
</protein>
<comment type="catalytic activity">
    <reaction evidence="9 10 11">
        <text>adenosine(37) in tRNA + dimethylallyl diphosphate = N(6)-dimethylallyladenosine(37) in tRNA + diphosphate</text>
        <dbReference type="Rhea" id="RHEA:26482"/>
        <dbReference type="Rhea" id="RHEA-COMP:10162"/>
        <dbReference type="Rhea" id="RHEA-COMP:10375"/>
        <dbReference type="ChEBI" id="CHEBI:33019"/>
        <dbReference type="ChEBI" id="CHEBI:57623"/>
        <dbReference type="ChEBI" id="CHEBI:74411"/>
        <dbReference type="ChEBI" id="CHEBI:74415"/>
        <dbReference type="EC" id="2.5.1.75"/>
    </reaction>
</comment>
<evidence type="ECO:0000256" key="2">
    <source>
        <dbReference type="ARBA" id="ARBA00003213"/>
    </source>
</evidence>
<evidence type="ECO:0000256" key="12">
    <source>
        <dbReference type="RuleBase" id="RU003784"/>
    </source>
</evidence>
<evidence type="ECO:0000313" key="14">
    <source>
        <dbReference type="EMBL" id="ADG97419.1"/>
    </source>
</evidence>
<feature type="site" description="Interaction with substrate tRNA" evidence="10">
    <location>
        <position position="124"/>
    </location>
</feature>
<dbReference type="Gene3D" id="1.10.20.140">
    <property type="match status" value="1"/>
</dbReference>
<dbReference type="Proteomes" id="UP000002247">
    <property type="component" value="Chromosome"/>
</dbReference>
<dbReference type="PANTHER" id="PTHR11088">
    <property type="entry name" value="TRNA DIMETHYLALLYLTRANSFERASE"/>
    <property type="match status" value="1"/>
</dbReference>
<evidence type="ECO:0000256" key="3">
    <source>
        <dbReference type="ARBA" id="ARBA00005842"/>
    </source>
</evidence>
<keyword evidence="4 10" id="KW-0808">Transferase</keyword>
<evidence type="ECO:0000256" key="1">
    <source>
        <dbReference type="ARBA" id="ARBA00001946"/>
    </source>
</evidence>
<accession>D6ZEP5</accession>
<proteinExistence type="inferred from homology"/>
<comment type="similarity">
    <text evidence="3 10 13">Belongs to the IPP transferase family.</text>
</comment>
<dbReference type="NCBIfam" id="TIGR00174">
    <property type="entry name" value="miaA"/>
    <property type="match status" value="1"/>
</dbReference>
<evidence type="ECO:0000256" key="7">
    <source>
        <dbReference type="ARBA" id="ARBA00022840"/>
    </source>
</evidence>
<dbReference type="GO" id="GO:0052381">
    <property type="term" value="F:tRNA dimethylallyltransferase activity"/>
    <property type="evidence" value="ECO:0007669"/>
    <property type="project" value="UniProtKB-UniRule"/>
</dbReference>
<dbReference type="InterPro" id="IPR018022">
    <property type="entry name" value="IPT"/>
</dbReference>
<comment type="caution">
    <text evidence="10">Lacks conserved residue(s) required for the propagation of feature annotation.</text>
</comment>
<dbReference type="GO" id="GO:0005524">
    <property type="term" value="F:ATP binding"/>
    <property type="evidence" value="ECO:0007669"/>
    <property type="project" value="UniProtKB-UniRule"/>
</dbReference>
<feature type="binding site" evidence="10">
    <location>
        <begin position="12"/>
        <end position="19"/>
    </location>
    <ligand>
        <name>ATP</name>
        <dbReference type="ChEBI" id="CHEBI:30616"/>
    </ligand>
</feature>
<feature type="binding site" evidence="10">
    <location>
        <begin position="14"/>
        <end position="19"/>
    </location>
    <ligand>
        <name>substrate</name>
    </ligand>
</feature>
<dbReference type="SUPFAM" id="SSF52540">
    <property type="entry name" value="P-loop containing nucleoside triphosphate hydrolases"/>
    <property type="match status" value="1"/>
</dbReference>
<dbReference type="GO" id="GO:0006400">
    <property type="term" value="P:tRNA modification"/>
    <property type="evidence" value="ECO:0007669"/>
    <property type="project" value="TreeGrafter"/>
</dbReference>
<comment type="cofactor">
    <cofactor evidence="1 10">
        <name>Mg(2+)</name>
        <dbReference type="ChEBI" id="CHEBI:18420"/>
    </cofactor>
</comment>
<comment type="function">
    <text evidence="2 10 12">Catalyzes the transfer of a dimethylallyl group onto the adenine at position 37 in tRNAs that read codons beginning with uridine, leading to the formation of N6-(dimethylallyl)adenosine (i(6)A).</text>
</comment>
<comment type="subunit">
    <text evidence="10">Monomer.</text>
</comment>
<dbReference type="FunFam" id="1.10.20.140:FF:000001">
    <property type="entry name" value="tRNA dimethylallyltransferase"/>
    <property type="match status" value="1"/>
</dbReference>
<keyword evidence="15" id="KW-1185">Reference proteome</keyword>
<dbReference type="eggNOG" id="COG0324">
    <property type="taxonomic scope" value="Bacteria"/>
</dbReference>
<dbReference type="InterPro" id="IPR039657">
    <property type="entry name" value="Dimethylallyltransferase"/>
</dbReference>
<evidence type="ECO:0000256" key="11">
    <source>
        <dbReference type="RuleBase" id="RU003783"/>
    </source>
</evidence>
<dbReference type="HAMAP" id="MF_00185">
    <property type="entry name" value="IPP_trans"/>
    <property type="match status" value="1"/>
</dbReference>
<evidence type="ECO:0000256" key="8">
    <source>
        <dbReference type="ARBA" id="ARBA00022842"/>
    </source>
</evidence>
<sequence>MVGILRPIAVIGPTATGKSQLGVDLALRLGGEVVNIDAAAQYRGMDIGTAKPSPEERRGVAHYQIDVLDVAQTATVARYQQAASADVAAILERGRVPVVVGGSMMYVQSLFDEWRIPATDPDLRARLETELGEIGARALHERLAALDPAAASAIKPSDARRVVRALEVVTLTGEPYAATMPRRGGEPRWGARIIGLDRDTEDLDARIAARTEAMFDAGLVAETERLVRQGLREGVTAPKLIGYAQVLAMLDGQMTQAQARADTTMRTRRHVRRQRSWFRRDARVRWLDAGARDLLDQAIAVVNDVGGPGGESTMR</sequence>
<dbReference type="Pfam" id="PF01715">
    <property type="entry name" value="IPPT"/>
    <property type="match status" value="1"/>
</dbReference>
<dbReference type="PANTHER" id="PTHR11088:SF60">
    <property type="entry name" value="TRNA DIMETHYLALLYLTRANSFERASE"/>
    <property type="match status" value="1"/>
</dbReference>
<keyword evidence="8 10" id="KW-0460">Magnesium</keyword>
<feature type="site" description="Interaction with substrate tRNA" evidence="10">
    <location>
        <position position="103"/>
    </location>
</feature>